<evidence type="ECO:0000313" key="7">
    <source>
        <dbReference type="Proteomes" id="UP000429484"/>
    </source>
</evidence>
<dbReference type="EMBL" id="WISR01000255">
    <property type="protein sequence ID" value="MQW37295.1"/>
    <property type="molecule type" value="Genomic_DNA"/>
</dbReference>
<comment type="subcellular location">
    <subcellularLocation>
        <location evidence="5">Cell membrane</location>
        <topology evidence="5">Multi-pass membrane protein</topology>
    </subcellularLocation>
</comment>
<feature type="transmembrane region" description="Helical" evidence="5">
    <location>
        <begin position="7"/>
        <end position="25"/>
    </location>
</feature>
<dbReference type="PANTHER" id="PTHR36116:SF1">
    <property type="entry name" value="UPF0060 MEMBRANE PROTEIN YNFA"/>
    <property type="match status" value="1"/>
</dbReference>
<gene>
    <name evidence="6" type="ORF">GHK53_32200</name>
</gene>
<evidence type="ECO:0000256" key="5">
    <source>
        <dbReference type="HAMAP-Rule" id="MF_00010"/>
    </source>
</evidence>
<keyword evidence="3 5" id="KW-1133">Transmembrane helix</keyword>
<evidence type="ECO:0000256" key="2">
    <source>
        <dbReference type="ARBA" id="ARBA00022692"/>
    </source>
</evidence>
<protein>
    <submittedName>
        <fullName evidence="6">YnfA family protein</fullName>
    </submittedName>
</protein>
<sequence length="106" mass="11311">MPAYAIYFLAALAEITGCFAFWSWLRLGKSALWLIPGMASLALFAWLLTMVDAAAAGRTYAAYGGVYIVASLSWLWLAEGVRPDHWDMTGAAVALAGSAIILAGPR</sequence>
<evidence type="ECO:0000313" key="6">
    <source>
        <dbReference type="EMBL" id="MQW37295.1"/>
    </source>
</evidence>
<dbReference type="RefSeq" id="WP_003527320.1">
    <property type="nucleotide sequence ID" value="NZ_BJNJ01000050.1"/>
</dbReference>
<organism evidence="6 7">
    <name type="scientific">Rhizobium meliloti</name>
    <name type="common">Ensifer meliloti</name>
    <name type="synonym">Sinorhizobium meliloti</name>
    <dbReference type="NCBI Taxonomy" id="382"/>
    <lineage>
        <taxon>Bacteria</taxon>
        <taxon>Pseudomonadati</taxon>
        <taxon>Pseudomonadota</taxon>
        <taxon>Alphaproteobacteria</taxon>
        <taxon>Hyphomicrobiales</taxon>
        <taxon>Rhizobiaceae</taxon>
        <taxon>Sinorhizobium/Ensifer group</taxon>
        <taxon>Sinorhizobium</taxon>
    </lineage>
</organism>
<dbReference type="GO" id="GO:0005886">
    <property type="term" value="C:plasma membrane"/>
    <property type="evidence" value="ECO:0007669"/>
    <property type="project" value="UniProtKB-SubCell"/>
</dbReference>
<proteinExistence type="inferred from homology"/>
<keyword evidence="4 5" id="KW-0472">Membrane</keyword>
<name>A0A222HKE4_RHIML</name>
<dbReference type="InterPro" id="IPR003844">
    <property type="entry name" value="UPF0060"/>
</dbReference>
<evidence type="ECO:0000256" key="4">
    <source>
        <dbReference type="ARBA" id="ARBA00023136"/>
    </source>
</evidence>
<evidence type="ECO:0000256" key="3">
    <source>
        <dbReference type="ARBA" id="ARBA00022989"/>
    </source>
</evidence>
<dbReference type="NCBIfam" id="NF002586">
    <property type="entry name" value="PRK02237.1"/>
    <property type="match status" value="1"/>
</dbReference>
<dbReference type="SUPFAM" id="SSF103481">
    <property type="entry name" value="Multidrug resistance efflux transporter EmrE"/>
    <property type="match status" value="1"/>
</dbReference>
<keyword evidence="2 5" id="KW-0812">Transmembrane</keyword>
<dbReference type="HAMAP" id="MF_00010">
    <property type="entry name" value="UPF0060"/>
    <property type="match status" value="1"/>
</dbReference>
<evidence type="ECO:0000256" key="1">
    <source>
        <dbReference type="ARBA" id="ARBA00022475"/>
    </source>
</evidence>
<feature type="transmembrane region" description="Helical" evidence="5">
    <location>
        <begin position="31"/>
        <end position="48"/>
    </location>
</feature>
<comment type="caution">
    <text evidence="6">The sequence shown here is derived from an EMBL/GenBank/DDBJ whole genome shotgun (WGS) entry which is preliminary data.</text>
</comment>
<feature type="transmembrane region" description="Helical" evidence="5">
    <location>
        <begin position="60"/>
        <end position="77"/>
    </location>
</feature>
<comment type="similarity">
    <text evidence="5">Belongs to the UPF0060 family.</text>
</comment>
<dbReference type="KEGG" id="smer:DU99_05405"/>
<dbReference type="Proteomes" id="UP000429484">
    <property type="component" value="Unassembled WGS sequence"/>
</dbReference>
<reference evidence="6 7" key="1">
    <citation type="journal article" date="2013" name="Genome Biol.">
        <title>Comparative genomics of the core and accessory genomes of 48 Sinorhizobium strains comprising five genospecies.</title>
        <authorList>
            <person name="Sugawara M."/>
            <person name="Epstein B."/>
            <person name="Badgley B.D."/>
            <person name="Unno T."/>
            <person name="Xu L."/>
            <person name="Reese J."/>
            <person name="Gyaneshwar P."/>
            <person name="Denny R."/>
            <person name="Mudge J."/>
            <person name="Bharti A.K."/>
            <person name="Farmer A.D."/>
            <person name="May G.D."/>
            <person name="Woodward J.E."/>
            <person name="Medigue C."/>
            <person name="Vallenet D."/>
            <person name="Lajus A."/>
            <person name="Rouy Z."/>
            <person name="Martinez-Vaz B."/>
            <person name="Tiffin P."/>
            <person name="Young N.D."/>
            <person name="Sadowsky M.J."/>
        </authorList>
    </citation>
    <scope>NUCLEOTIDE SEQUENCE [LARGE SCALE GENOMIC DNA]</scope>
    <source>
        <strain evidence="6 7">N6B1</strain>
    </source>
</reference>
<accession>A0A222HKE4</accession>
<dbReference type="Pfam" id="PF02694">
    <property type="entry name" value="UPF0060"/>
    <property type="match status" value="1"/>
</dbReference>
<dbReference type="AlphaFoldDB" id="A0A222HKE4"/>
<keyword evidence="1 5" id="KW-1003">Cell membrane</keyword>
<dbReference type="PANTHER" id="PTHR36116">
    <property type="entry name" value="UPF0060 MEMBRANE PROTEIN YNFA"/>
    <property type="match status" value="1"/>
</dbReference>
<feature type="transmembrane region" description="Helical" evidence="5">
    <location>
        <begin position="89"/>
        <end position="105"/>
    </location>
</feature>
<dbReference type="InterPro" id="IPR037185">
    <property type="entry name" value="EmrE-like"/>
</dbReference>
<dbReference type="OMA" id="DLYDWIG"/>